<dbReference type="PROSITE" id="PS50125">
    <property type="entry name" value="GUANYLATE_CYCLASE_2"/>
    <property type="match status" value="1"/>
</dbReference>
<feature type="domain" description="Guanylate cyclase" evidence="3">
    <location>
        <begin position="841"/>
        <end position="973"/>
    </location>
</feature>
<feature type="domain" description="PAS" evidence="2">
    <location>
        <begin position="673"/>
        <end position="714"/>
    </location>
</feature>
<dbReference type="InterPro" id="IPR003018">
    <property type="entry name" value="GAF"/>
</dbReference>
<dbReference type="SMART" id="SM00044">
    <property type="entry name" value="CYCc"/>
    <property type="match status" value="1"/>
</dbReference>
<dbReference type="RefSeq" id="WP_413262793.1">
    <property type="nucleotide sequence ID" value="NZ_JBHFNR010000063.1"/>
</dbReference>
<reference evidence="4 5" key="1">
    <citation type="submission" date="2024-09" db="EMBL/GenBank/DDBJ databases">
        <title>Floridaenema gen nov. (Aerosakkonemataceae, Aerosakkonematales ord. nov., Cyanobacteria) from benthic tropical and subtropical fresh waters, with the description of four new species.</title>
        <authorList>
            <person name="Moretto J.A."/>
            <person name="Berthold D.E."/>
            <person name="Lefler F.W."/>
            <person name="Huang I.-S."/>
            <person name="Laughinghouse H. IV."/>
        </authorList>
    </citation>
    <scope>NUCLEOTIDE SEQUENCE [LARGE SCALE GENOMIC DNA]</scope>
    <source>
        <strain evidence="4 5">BLCC-F50</strain>
    </source>
</reference>
<dbReference type="CDD" id="cd07302">
    <property type="entry name" value="CHD"/>
    <property type="match status" value="1"/>
</dbReference>
<gene>
    <name evidence="4" type="ORF">ACE1CI_09470</name>
</gene>
<sequence length="1107" mass="126204">MSYSNHNLPFAESSTNVIDVKPYVEKQGVNPMLEVTNAQDNEQLIKQTQKFKIEMSEPIYTIDCVPYKEQSGNSRNENSVKIDSENPPIEGNFIDSVHKENLFQKIEKFIDEDKINDIEEGKNQNGYKSYAEQINIGETLENRENQNGHQIYDFERDFIDSCWDETENGSVEEESAIDAQNYIVEVAGSNGVDIKNEINIRQNQVIDVTAQEISYEVIDVSSIEINGAVSNEVTQEVTQEDNKPIQPEVYDQNSYENNRVPGGALTTTKGSFSTFLAPLNKESFKEAVKEVHQKLSTVNDTLTMVIHSEGMETVLQEMLQSIALKTGELLAADRTTIFLLDEEKNELWSILAKNDGVGTLEIRIPADKGIAGEVATFKRVVNIPYDFFDDPRSAESQKTYKRTGYRTYTMLALPLLNEDGDLVAVVQLLNKLKTSNDGTKPLKERIDKAGFTKQDEIVFEEFAPSIRLILESSQSFYVATQKQRAADALMKANQALSQSSLDLEETLKRVMDEAKKLMDADRSTLWLIDHEREQLWTKIPIGGELKELRIPRNAGFAGMVAESGEPLMIPFDLYNDPRSAVSQQTDQKTGYRTCSMLCMPVFNADGELIGVTQLVNKKKQGELPEYNPVNWPEAPECWKASFNRTDQEFMQIFNIQAGVALQNAKLFDEVKQQQQMQRDILRSLSNGVLSTDKAGCVIAANESARKLLGLNENERVEGTPAWDLVKICGKEGLQQEEDNRFRSWFQAALEAVEERKRQQYYPDQVLQSTNDEKHSVNLSINTILDVNDTNKVRGALVVMEDISHEKRLKSTMYRYMTQEVAEQLLARGDDFKMGGDRKEVSVLFSDIRSYTTLTESMQAEEVVQMLNEYFELMVEAVFQHKGTLDKYIGDAIMAVFGAFVPLEDHALMATKTALEMRYRLAKFNQHRRENNLQEIKIGIGINSDVVISGNIGSSQRMELTSIGDGVNLGSRLESASKQYGCDIIISEYTFAKCQPEVYCRELDYIRVKGKTQPVSIYELVSMTEDMCKVPDWKKQQIELYHKGREYYLQKEFRLAQNEFGKIVEEMNSRKMKDKASEMYLERCQYWLTHDEELEKKWEDGVWSLTEK</sequence>
<dbReference type="InterPro" id="IPR029016">
    <property type="entry name" value="GAF-like_dom_sf"/>
</dbReference>
<comment type="caution">
    <text evidence="4">The sequence shown here is derived from an EMBL/GenBank/DDBJ whole genome shotgun (WGS) entry which is preliminary data.</text>
</comment>
<dbReference type="Proteomes" id="UP001576784">
    <property type="component" value="Unassembled WGS sequence"/>
</dbReference>
<evidence type="ECO:0000259" key="2">
    <source>
        <dbReference type="PROSITE" id="PS50112"/>
    </source>
</evidence>
<name>A0ABV4XN47_9CYAN</name>
<evidence type="ECO:0000313" key="5">
    <source>
        <dbReference type="Proteomes" id="UP001576784"/>
    </source>
</evidence>
<accession>A0ABV4XN47</accession>
<dbReference type="PANTHER" id="PTHR43081">
    <property type="entry name" value="ADENYLATE CYCLASE, TERMINAL-DIFFERENTIATION SPECIFIC-RELATED"/>
    <property type="match status" value="1"/>
</dbReference>
<evidence type="ECO:0000259" key="3">
    <source>
        <dbReference type="PROSITE" id="PS50125"/>
    </source>
</evidence>
<dbReference type="Pfam" id="PF00211">
    <property type="entry name" value="Guanylate_cyc"/>
    <property type="match status" value="1"/>
</dbReference>
<dbReference type="Pfam" id="PF01590">
    <property type="entry name" value="GAF"/>
    <property type="match status" value="2"/>
</dbReference>
<dbReference type="SUPFAM" id="SSF55781">
    <property type="entry name" value="GAF domain-like"/>
    <property type="match status" value="2"/>
</dbReference>
<dbReference type="SMART" id="SM00091">
    <property type="entry name" value="PAS"/>
    <property type="match status" value="1"/>
</dbReference>
<evidence type="ECO:0000313" key="4">
    <source>
        <dbReference type="EMBL" id="MFB2893128.1"/>
    </source>
</evidence>
<dbReference type="InterPro" id="IPR029787">
    <property type="entry name" value="Nucleotide_cyclase"/>
</dbReference>
<dbReference type="SMART" id="SM00065">
    <property type="entry name" value="GAF"/>
    <property type="match status" value="2"/>
</dbReference>
<dbReference type="CDD" id="cd00130">
    <property type="entry name" value="PAS"/>
    <property type="match status" value="1"/>
</dbReference>
<dbReference type="Gene3D" id="3.30.70.1230">
    <property type="entry name" value="Nucleotide cyclase"/>
    <property type="match status" value="1"/>
</dbReference>
<protein>
    <submittedName>
        <fullName evidence="4">GAF domain-containing protein</fullName>
    </submittedName>
</protein>
<organism evidence="4 5">
    <name type="scientific">Floridaenema flaviceps BLCC-F50</name>
    <dbReference type="NCBI Taxonomy" id="3153642"/>
    <lineage>
        <taxon>Bacteria</taxon>
        <taxon>Bacillati</taxon>
        <taxon>Cyanobacteriota</taxon>
        <taxon>Cyanophyceae</taxon>
        <taxon>Oscillatoriophycideae</taxon>
        <taxon>Aerosakkonematales</taxon>
        <taxon>Aerosakkonemataceae</taxon>
        <taxon>Floridanema</taxon>
        <taxon>Floridanema flaviceps</taxon>
    </lineage>
</organism>
<dbReference type="SUPFAM" id="SSF55073">
    <property type="entry name" value="Nucleotide cyclase"/>
    <property type="match status" value="1"/>
</dbReference>
<dbReference type="PROSITE" id="PS50112">
    <property type="entry name" value="PAS"/>
    <property type="match status" value="1"/>
</dbReference>
<dbReference type="Gene3D" id="3.30.450.20">
    <property type="entry name" value="PAS domain"/>
    <property type="match status" value="1"/>
</dbReference>
<dbReference type="InterPro" id="IPR000014">
    <property type="entry name" value="PAS"/>
</dbReference>
<evidence type="ECO:0000256" key="1">
    <source>
        <dbReference type="ARBA" id="ARBA00005381"/>
    </source>
</evidence>
<dbReference type="InterPro" id="IPR001054">
    <property type="entry name" value="A/G_cyclase"/>
</dbReference>
<dbReference type="Pfam" id="PF13426">
    <property type="entry name" value="PAS_9"/>
    <property type="match status" value="1"/>
</dbReference>
<proteinExistence type="inferred from homology"/>
<dbReference type="InterPro" id="IPR050697">
    <property type="entry name" value="Adenylyl/Guanylyl_Cyclase_3/4"/>
</dbReference>
<dbReference type="Gene3D" id="3.30.450.40">
    <property type="match status" value="2"/>
</dbReference>
<dbReference type="EMBL" id="JBHFNR010000063">
    <property type="protein sequence ID" value="MFB2893128.1"/>
    <property type="molecule type" value="Genomic_DNA"/>
</dbReference>
<comment type="similarity">
    <text evidence="1">Belongs to the adenylyl cyclase class-3 family.</text>
</comment>
<dbReference type="InterPro" id="IPR035965">
    <property type="entry name" value="PAS-like_dom_sf"/>
</dbReference>
<dbReference type="SUPFAM" id="SSF55785">
    <property type="entry name" value="PYP-like sensor domain (PAS domain)"/>
    <property type="match status" value="1"/>
</dbReference>
<keyword evidence="5" id="KW-1185">Reference proteome</keyword>
<dbReference type="PANTHER" id="PTHR43081:SF1">
    <property type="entry name" value="ADENYLATE CYCLASE, TERMINAL-DIFFERENTIATION SPECIFIC"/>
    <property type="match status" value="1"/>
</dbReference>